<dbReference type="SMART" id="SM00345">
    <property type="entry name" value="HTH_GNTR"/>
    <property type="match status" value="1"/>
</dbReference>
<dbReference type="SUPFAM" id="SSF48008">
    <property type="entry name" value="GntR ligand-binding domain-like"/>
    <property type="match status" value="1"/>
</dbReference>
<dbReference type="SMART" id="SM00895">
    <property type="entry name" value="FCD"/>
    <property type="match status" value="1"/>
</dbReference>
<accession>A0A318LU98</accession>
<dbReference type="Gene3D" id="1.10.10.10">
    <property type="entry name" value="Winged helix-like DNA-binding domain superfamily/Winged helix DNA-binding domain"/>
    <property type="match status" value="1"/>
</dbReference>
<dbReference type="Pfam" id="PF07729">
    <property type="entry name" value="FCD"/>
    <property type="match status" value="1"/>
</dbReference>
<organism evidence="5 6">
    <name type="scientific">Prauserella flavalba</name>
    <dbReference type="NCBI Taxonomy" id="1477506"/>
    <lineage>
        <taxon>Bacteria</taxon>
        <taxon>Bacillati</taxon>
        <taxon>Actinomycetota</taxon>
        <taxon>Actinomycetes</taxon>
        <taxon>Pseudonocardiales</taxon>
        <taxon>Pseudonocardiaceae</taxon>
        <taxon>Prauserella</taxon>
    </lineage>
</organism>
<evidence type="ECO:0000313" key="6">
    <source>
        <dbReference type="Proteomes" id="UP000247892"/>
    </source>
</evidence>
<reference evidence="5 6" key="1">
    <citation type="submission" date="2016-07" db="EMBL/GenBank/DDBJ databases">
        <title>Draft genome sequence of Prauserella sp. YIM 121212, isolated from alkaline soil.</title>
        <authorList>
            <person name="Ruckert C."/>
            <person name="Albersmeier A."/>
            <person name="Jiang C.-L."/>
            <person name="Jiang Y."/>
            <person name="Kalinowski J."/>
            <person name="Schneider O."/>
            <person name="Winkler A."/>
            <person name="Zotchev S.B."/>
        </authorList>
    </citation>
    <scope>NUCLEOTIDE SEQUENCE [LARGE SCALE GENOMIC DNA]</scope>
    <source>
        <strain evidence="5 6">YIM 121212</strain>
    </source>
</reference>
<proteinExistence type="predicted"/>
<name>A0A318LU98_9PSEU</name>
<keyword evidence="6" id="KW-1185">Reference proteome</keyword>
<dbReference type="InterPro" id="IPR036390">
    <property type="entry name" value="WH_DNA-bd_sf"/>
</dbReference>
<dbReference type="InterPro" id="IPR036388">
    <property type="entry name" value="WH-like_DNA-bd_sf"/>
</dbReference>
<gene>
    <name evidence="5" type="ORF">BA062_10990</name>
</gene>
<dbReference type="PANTHER" id="PTHR43537:SF5">
    <property type="entry name" value="UXU OPERON TRANSCRIPTIONAL REGULATOR"/>
    <property type="match status" value="1"/>
</dbReference>
<dbReference type="InterPro" id="IPR008920">
    <property type="entry name" value="TF_FadR/GntR_C"/>
</dbReference>
<evidence type="ECO:0000313" key="5">
    <source>
        <dbReference type="EMBL" id="PXY35977.1"/>
    </source>
</evidence>
<keyword evidence="2" id="KW-0238">DNA-binding</keyword>
<dbReference type="PRINTS" id="PR00035">
    <property type="entry name" value="HTHGNTR"/>
</dbReference>
<feature type="domain" description="HTH gntR-type" evidence="4">
    <location>
        <begin position="21"/>
        <end position="91"/>
    </location>
</feature>
<dbReference type="InterPro" id="IPR011711">
    <property type="entry name" value="GntR_C"/>
</dbReference>
<keyword evidence="3" id="KW-0804">Transcription</keyword>
<dbReference type="Gene3D" id="1.20.120.530">
    <property type="entry name" value="GntR ligand-binding domain-like"/>
    <property type="match status" value="1"/>
</dbReference>
<keyword evidence="1" id="KW-0805">Transcription regulation</keyword>
<dbReference type="PANTHER" id="PTHR43537">
    <property type="entry name" value="TRANSCRIPTIONAL REGULATOR, GNTR FAMILY"/>
    <property type="match status" value="1"/>
</dbReference>
<protein>
    <submittedName>
        <fullName evidence="5">GntR family transcriptional regulator</fullName>
    </submittedName>
</protein>
<evidence type="ECO:0000256" key="1">
    <source>
        <dbReference type="ARBA" id="ARBA00023015"/>
    </source>
</evidence>
<dbReference type="InterPro" id="IPR000524">
    <property type="entry name" value="Tscrpt_reg_HTH_GntR"/>
</dbReference>
<dbReference type="AlphaFoldDB" id="A0A318LU98"/>
<dbReference type="Proteomes" id="UP000247892">
    <property type="component" value="Unassembled WGS sequence"/>
</dbReference>
<dbReference type="GO" id="GO:0003677">
    <property type="term" value="F:DNA binding"/>
    <property type="evidence" value="ECO:0007669"/>
    <property type="project" value="UniProtKB-KW"/>
</dbReference>
<sequence length="253" mass="28377">MLRFIMTDNAASGAAWERRSEKVSAIIAREIVRDIAKRDLKPGDMLESESVMLQRYQVARASLREALRVLETHGLVRMKPGPGGGPVVSEVDSREFGRMATLFFQVLGIQFSELVEARLIIEPLIARLAAQRHDPDDNDELRAIVKQGFEASTDAEWLVASNAFHAKVLSMSGNGLLDIFARAMKDIFTERASGVYVARKRGHVRRVHAEIADAIIAGDAEVAERLMHEHMSEYAKTVARREPQLMNEVVDWR</sequence>
<dbReference type="EMBL" id="MASU01000005">
    <property type="protein sequence ID" value="PXY35977.1"/>
    <property type="molecule type" value="Genomic_DNA"/>
</dbReference>
<dbReference type="OrthoDB" id="3172099at2"/>
<dbReference type="Pfam" id="PF00392">
    <property type="entry name" value="GntR"/>
    <property type="match status" value="1"/>
</dbReference>
<dbReference type="SUPFAM" id="SSF46785">
    <property type="entry name" value="Winged helix' DNA-binding domain"/>
    <property type="match status" value="1"/>
</dbReference>
<evidence type="ECO:0000256" key="3">
    <source>
        <dbReference type="ARBA" id="ARBA00023163"/>
    </source>
</evidence>
<evidence type="ECO:0000259" key="4">
    <source>
        <dbReference type="PROSITE" id="PS50949"/>
    </source>
</evidence>
<comment type="caution">
    <text evidence="5">The sequence shown here is derived from an EMBL/GenBank/DDBJ whole genome shotgun (WGS) entry which is preliminary data.</text>
</comment>
<evidence type="ECO:0000256" key="2">
    <source>
        <dbReference type="ARBA" id="ARBA00023125"/>
    </source>
</evidence>
<dbReference type="PROSITE" id="PS50949">
    <property type="entry name" value="HTH_GNTR"/>
    <property type="match status" value="1"/>
</dbReference>
<dbReference type="GO" id="GO:0003700">
    <property type="term" value="F:DNA-binding transcription factor activity"/>
    <property type="evidence" value="ECO:0007669"/>
    <property type="project" value="InterPro"/>
</dbReference>